<dbReference type="AlphaFoldDB" id="A0A845D9S1"/>
<dbReference type="EMBL" id="VXOY01000010">
    <property type="protein sequence ID" value="MYE38107.1"/>
    <property type="molecule type" value="Genomic_DNA"/>
</dbReference>
<dbReference type="InterPro" id="IPR050625">
    <property type="entry name" value="ParA/MinD_ATPase"/>
</dbReference>
<dbReference type="Gene3D" id="3.40.50.300">
    <property type="entry name" value="P-loop containing nucleotide triphosphate hydrolases"/>
    <property type="match status" value="1"/>
</dbReference>
<dbReference type="GO" id="GO:0005524">
    <property type="term" value="F:ATP binding"/>
    <property type="evidence" value="ECO:0007669"/>
    <property type="project" value="TreeGrafter"/>
</dbReference>
<dbReference type="Proteomes" id="UP000449092">
    <property type="component" value="Unassembled WGS sequence"/>
</dbReference>
<dbReference type="Pfam" id="PF01656">
    <property type="entry name" value="CbiA"/>
    <property type="match status" value="1"/>
</dbReference>
<accession>A0A845D9S1</accession>
<dbReference type="PANTHER" id="PTHR43384">
    <property type="entry name" value="SEPTUM SITE-DETERMINING PROTEIN MIND HOMOLOG, CHLOROPLASTIC-RELATED"/>
    <property type="match status" value="1"/>
</dbReference>
<evidence type="ECO:0000313" key="3">
    <source>
        <dbReference type="Proteomes" id="UP000449092"/>
    </source>
</evidence>
<sequence length="315" mass="36015">MRIAFVGKGGSGKSTFSALFFLHLIKNNHNVMCFDADLNIHVPQLLGMDFPEKKSLSSNENTKRVKEYLIGESKKIASPDYFQKTTPPSRGVNLFELTPENEIIASFTEPYSTGYVAIVGTYEEDEIGRSCYHTNLSILENILTFAKLQDEDWIITDMVAGIDAFSNTLHKQYDALFLIVEPTQESIAVYDQYKKLAQHAGINDRLYVVGNKIEDEDDEQFIAENIDDGHYVGSLKKSSALKKLRQKGDPLTPDIFSYLDESLFEKLTEISKRMKKDPNTRLEELYQLHLKYIDQDYIRNTVGDLSTQIDEEFEF</sequence>
<dbReference type="GO" id="GO:0016887">
    <property type="term" value="F:ATP hydrolysis activity"/>
    <property type="evidence" value="ECO:0007669"/>
    <property type="project" value="TreeGrafter"/>
</dbReference>
<dbReference type="GO" id="GO:0005829">
    <property type="term" value="C:cytosol"/>
    <property type="evidence" value="ECO:0007669"/>
    <property type="project" value="TreeGrafter"/>
</dbReference>
<organism evidence="2 3">
    <name type="scientific">Candidatus Spechtbacteria bacterium SB0662_bin_43</name>
    <dbReference type="NCBI Taxonomy" id="2604897"/>
    <lineage>
        <taxon>Bacteria</taxon>
        <taxon>Candidatus Spechtiibacteriota</taxon>
    </lineage>
</organism>
<name>A0A845D9S1_9BACT</name>
<dbReference type="SUPFAM" id="SSF52540">
    <property type="entry name" value="P-loop containing nucleoside triphosphate hydrolases"/>
    <property type="match status" value="1"/>
</dbReference>
<reference evidence="2 3" key="1">
    <citation type="submission" date="2019-09" db="EMBL/GenBank/DDBJ databases">
        <title>Characterisation of the sponge microbiome using genome-centric metagenomics.</title>
        <authorList>
            <person name="Engelberts J.P."/>
            <person name="Robbins S.J."/>
            <person name="De Goeij J.M."/>
            <person name="Aranda M."/>
            <person name="Bell S.C."/>
            <person name="Webster N.S."/>
        </authorList>
    </citation>
    <scope>NUCLEOTIDE SEQUENCE [LARGE SCALE GENOMIC DNA]</scope>
    <source>
        <strain evidence="2">SB0662_bin_43</strain>
    </source>
</reference>
<dbReference type="PANTHER" id="PTHR43384:SF15">
    <property type="entry name" value="ATP-BINDING PROTEIN"/>
    <property type="match status" value="1"/>
</dbReference>
<feature type="domain" description="CobQ/CobB/MinD/ParA nucleotide binding" evidence="1">
    <location>
        <begin position="7"/>
        <end position="250"/>
    </location>
</feature>
<gene>
    <name evidence="2" type="ORF">F4X82_01125</name>
</gene>
<dbReference type="InterPro" id="IPR002586">
    <property type="entry name" value="CobQ/CobB/MinD/ParA_Nub-bd_dom"/>
</dbReference>
<dbReference type="InterPro" id="IPR027417">
    <property type="entry name" value="P-loop_NTPase"/>
</dbReference>
<evidence type="ECO:0000313" key="2">
    <source>
        <dbReference type="EMBL" id="MYE38107.1"/>
    </source>
</evidence>
<dbReference type="GO" id="GO:0051782">
    <property type="term" value="P:negative regulation of cell division"/>
    <property type="evidence" value="ECO:0007669"/>
    <property type="project" value="TreeGrafter"/>
</dbReference>
<comment type="caution">
    <text evidence="2">The sequence shown here is derived from an EMBL/GenBank/DDBJ whole genome shotgun (WGS) entry which is preliminary data.</text>
</comment>
<proteinExistence type="predicted"/>
<protein>
    <recommendedName>
        <fullName evidence="1">CobQ/CobB/MinD/ParA nucleotide binding domain-containing protein</fullName>
    </recommendedName>
</protein>
<evidence type="ECO:0000259" key="1">
    <source>
        <dbReference type="Pfam" id="PF01656"/>
    </source>
</evidence>
<dbReference type="GO" id="GO:0009898">
    <property type="term" value="C:cytoplasmic side of plasma membrane"/>
    <property type="evidence" value="ECO:0007669"/>
    <property type="project" value="TreeGrafter"/>
</dbReference>